<comment type="caution">
    <text evidence="1">The sequence shown here is derived from an EMBL/GenBank/DDBJ whole genome shotgun (WGS) entry which is preliminary data.</text>
</comment>
<accession>A0A9W8PS03</accession>
<organism evidence="1 2">
    <name type="scientific">Fusarium irregulare</name>
    <dbReference type="NCBI Taxonomy" id="2494466"/>
    <lineage>
        <taxon>Eukaryota</taxon>
        <taxon>Fungi</taxon>
        <taxon>Dikarya</taxon>
        <taxon>Ascomycota</taxon>
        <taxon>Pezizomycotina</taxon>
        <taxon>Sordariomycetes</taxon>
        <taxon>Hypocreomycetidae</taxon>
        <taxon>Hypocreales</taxon>
        <taxon>Nectriaceae</taxon>
        <taxon>Fusarium</taxon>
        <taxon>Fusarium incarnatum-equiseti species complex</taxon>
    </lineage>
</organism>
<evidence type="ECO:0000313" key="1">
    <source>
        <dbReference type="EMBL" id="KAJ4015515.1"/>
    </source>
</evidence>
<protein>
    <submittedName>
        <fullName evidence="1">Uncharacterized protein</fullName>
    </submittedName>
</protein>
<sequence>MSLEFLVPELLSLILHSIDSPRSLHNLISASPASPTPATTTGVSSFLDKYFDESSAFDFPTSTVELIKLYKVYNRLSFLIDGYLNGIKKLDFDDSVITPSPSELTRLQRAFLRYGLYSRVFPADDTLPWEDPSPNHRFSALKQFDLFVSRLKPWECEEIVCVEQYFSTLIGNFVDEMEEQLAGTVKSAVVFKPPIWEDDAQADLKDVGAEENLWRFDALDLTSLAMFSFDNRYRIHDNITYMASLGLDFMYDLIRSDKDEHLRLIRSNSPNFRHFLEEALTCSPGLTMQECDEESAWDDDPSYNNLAWLQLGLGSQSWKYLRIDRWSCRMSPLRELGYVFWDSARLKSTAVQERLAIASSVSSDKATARGIRRDKETVEERFNGAMIPRRELTRLESQFGYIRRPMEEELE</sequence>
<evidence type="ECO:0000313" key="2">
    <source>
        <dbReference type="Proteomes" id="UP001152130"/>
    </source>
</evidence>
<keyword evidence="2" id="KW-1185">Reference proteome</keyword>
<dbReference type="Proteomes" id="UP001152130">
    <property type="component" value="Unassembled WGS sequence"/>
</dbReference>
<name>A0A9W8PS03_9HYPO</name>
<dbReference type="AlphaFoldDB" id="A0A9W8PS03"/>
<proteinExistence type="predicted"/>
<dbReference type="EMBL" id="JAPDHF010000007">
    <property type="protein sequence ID" value="KAJ4015515.1"/>
    <property type="molecule type" value="Genomic_DNA"/>
</dbReference>
<reference evidence="1" key="1">
    <citation type="submission" date="2022-10" db="EMBL/GenBank/DDBJ databases">
        <title>Fusarium specimens isolated from Avocado Roots.</title>
        <authorList>
            <person name="Stajich J."/>
            <person name="Roper C."/>
            <person name="Heimlech-Rivalta G."/>
        </authorList>
    </citation>
    <scope>NUCLEOTIDE SEQUENCE</scope>
    <source>
        <strain evidence="1">CF00143</strain>
    </source>
</reference>
<gene>
    <name evidence="1" type="ORF">NW766_005859</name>
</gene>